<feature type="region of interest" description="Disordered" evidence="1">
    <location>
        <begin position="249"/>
        <end position="271"/>
    </location>
</feature>
<feature type="region of interest" description="Disordered" evidence="1">
    <location>
        <begin position="548"/>
        <end position="590"/>
    </location>
</feature>
<feature type="region of interest" description="Disordered" evidence="1">
    <location>
        <begin position="435"/>
        <end position="455"/>
    </location>
</feature>
<accession>A0ABC8RI88</accession>
<feature type="domain" description="Nuclease associated modular" evidence="2">
    <location>
        <begin position="127"/>
        <end position="153"/>
    </location>
</feature>
<dbReference type="AlphaFoldDB" id="A0ABC8RI88"/>
<dbReference type="Pfam" id="PF07460">
    <property type="entry name" value="NUMOD3"/>
    <property type="match status" value="1"/>
</dbReference>
<evidence type="ECO:0000313" key="4">
    <source>
        <dbReference type="Proteomes" id="UP001642360"/>
    </source>
</evidence>
<evidence type="ECO:0000256" key="1">
    <source>
        <dbReference type="SAM" id="MobiDB-lite"/>
    </source>
</evidence>
<keyword evidence="4" id="KW-1185">Reference proteome</keyword>
<feature type="region of interest" description="Disordered" evidence="1">
    <location>
        <begin position="97"/>
        <end position="149"/>
    </location>
</feature>
<reference evidence="3 4" key="1">
    <citation type="submission" date="2024-02" db="EMBL/GenBank/DDBJ databases">
        <authorList>
            <person name="Vignale AGUSTIN F."/>
            <person name="Sosa J E."/>
            <person name="Modenutti C."/>
        </authorList>
    </citation>
    <scope>NUCLEOTIDE SEQUENCE [LARGE SCALE GENOMIC DNA]</scope>
</reference>
<evidence type="ECO:0000313" key="3">
    <source>
        <dbReference type="EMBL" id="CAK9144693.1"/>
    </source>
</evidence>
<comment type="caution">
    <text evidence="3">The sequence shown here is derived from an EMBL/GenBank/DDBJ whole genome shotgun (WGS) entry which is preliminary data.</text>
</comment>
<dbReference type="PANTHER" id="PTHR34199:SF2">
    <property type="entry name" value="NUMOD3 MOTIF FAMILY PROTEIN, EXPRESSED"/>
    <property type="match status" value="1"/>
</dbReference>
<organism evidence="3 4">
    <name type="scientific">Ilex paraguariensis</name>
    <name type="common">yerba mate</name>
    <dbReference type="NCBI Taxonomy" id="185542"/>
    <lineage>
        <taxon>Eukaryota</taxon>
        <taxon>Viridiplantae</taxon>
        <taxon>Streptophyta</taxon>
        <taxon>Embryophyta</taxon>
        <taxon>Tracheophyta</taxon>
        <taxon>Spermatophyta</taxon>
        <taxon>Magnoliopsida</taxon>
        <taxon>eudicotyledons</taxon>
        <taxon>Gunneridae</taxon>
        <taxon>Pentapetalae</taxon>
        <taxon>asterids</taxon>
        <taxon>campanulids</taxon>
        <taxon>Aquifoliales</taxon>
        <taxon>Aquifoliaceae</taxon>
        <taxon>Ilex</taxon>
    </lineage>
</organism>
<gene>
    <name evidence="3" type="ORF">ILEXP_LOCUS12454</name>
</gene>
<evidence type="ECO:0000259" key="2">
    <source>
        <dbReference type="Pfam" id="PF07460"/>
    </source>
</evidence>
<feature type="region of interest" description="Disordered" evidence="1">
    <location>
        <begin position="302"/>
        <end position="358"/>
    </location>
</feature>
<feature type="compositionally biased region" description="Basic residues" evidence="1">
    <location>
        <begin position="253"/>
        <end position="264"/>
    </location>
</feature>
<feature type="compositionally biased region" description="Low complexity" evidence="1">
    <location>
        <begin position="99"/>
        <end position="113"/>
    </location>
</feature>
<feature type="compositionally biased region" description="Polar residues" evidence="1">
    <location>
        <begin position="331"/>
        <end position="344"/>
    </location>
</feature>
<dbReference type="Proteomes" id="UP001642360">
    <property type="component" value="Unassembled WGS sequence"/>
</dbReference>
<dbReference type="EMBL" id="CAUOFW020001414">
    <property type="protein sequence ID" value="CAK9144693.1"/>
    <property type="molecule type" value="Genomic_DNA"/>
</dbReference>
<name>A0ABC8RI88_9AQUA</name>
<feature type="compositionally biased region" description="Basic and acidic residues" evidence="1">
    <location>
        <begin position="554"/>
        <end position="569"/>
    </location>
</feature>
<proteinExistence type="predicted"/>
<dbReference type="PANTHER" id="PTHR34199">
    <property type="entry name" value="NUMOD3 MOTIF FAMILY PROTEIN, EXPRESSED"/>
    <property type="match status" value="1"/>
</dbReference>
<sequence length="605" mass="68228">MPLLDIATAQPSLRNYIYTFRSETLFHGKFVFGNEKRLAASSWRTFRIPEKFKNFNLGGIDGSRGELVIKAVATLEHIQLARGNDKDEAYQNLPIGVNSGSSSQVVEHQSSSEDSTELDEREKLRRMRISKANKGNTPWNKGRKHSPETLQRIKERTRLAMQDPKVKMKLVNLGHAQSKETRFKIGVGVRLGWERRRGKQRVQETCHFEWQNLIAEASRRGFVGEEELQWDSYKILDEQLEQEWLESVEERKKMPRPKCSKRAPKSAEQRRKISEAIAAKWADPAYRDRVYSGLSKYHGTPIGVERKLKRRPSGDRELRKKSPVTKRGNDMNDSAGSETKSENLQPRLKRANAPMYKDPLSNSKLEMIKNIRAQRAATETKKSEAITRAKQLIAEAEKAAKALEVAATRSPLAHASLIETRKLIAEAVESIESIESGGVNSDEENRSSGFTSSGRVNHVEERKYGKIKGLSQADHREVNGTYTISSTQGGIMDFNFSNFTLEDILNGKNVLPKSSDNYGLLNGKEELYSTSSSDNGLLMSSLDGMINHSSFTKQTDHPEPNGSKRHEQKLLPNGTKSQSGKEETPNNSVTMTKKWVCGRLVDDIL</sequence>
<protein>
    <recommendedName>
        <fullName evidence="2">Nuclease associated modular domain-containing protein</fullName>
    </recommendedName>
</protein>
<dbReference type="InterPro" id="IPR003611">
    <property type="entry name" value="NUMOD3"/>
</dbReference>